<reference evidence="2 3" key="1">
    <citation type="submission" date="2023-05" db="EMBL/GenBank/DDBJ databases">
        <title>B98-5 Cell Line De Novo Hybrid Assembly: An Optical Mapping Approach.</title>
        <authorList>
            <person name="Kananen K."/>
            <person name="Auerbach J.A."/>
            <person name="Kautto E."/>
            <person name="Blachly J.S."/>
        </authorList>
    </citation>
    <scope>NUCLEOTIDE SEQUENCE [LARGE SCALE GENOMIC DNA]</scope>
    <source>
        <strain evidence="2">B95-8</strain>
        <tissue evidence="2">Cell line</tissue>
    </source>
</reference>
<evidence type="ECO:0000313" key="3">
    <source>
        <dbReference type="Proteomes" id="UP001266305"/>
    </source>
</evidence>
<proteinExistence type="predicted"/>
<evidence type="ECO:0000313" key="2">
    <source>
        <dbReference type="EMBL" id="KAK2104056.1"/>
    </source>
</evidence>
<sequence>MGSEGAGAEHQRVLAGLRSSSLGVGWSRRVKSRAPPRSAPVPRSAALGAEEKPPDSTSGCSSRERGRRTSLSHLV</sequence>
<feature type="compositionally biased region" description="Basic residues" evidence="1">
    <location>
        <begin position="65"/>
        <end position="75"/>
    </location>
</feature>
<name>A0ABQ9V488_SAGOE</name>
<evidence type="ECO:0000256" key="1">
    <source>
        <dbReference type="SAM" id="MobiDB-lite"/>
    </source>
</evidence>
<feature type="region of interest" description="Disordered" evidence="1">
    <location>
        <begin position="1"/>
        <end position="75"/>
    </location>
</feature>
<keyword evidence="3" id="KW-1185">Reference proteome</keyword>
<feature type="compositionally biased region" description="Low complexity" evidence="1">
    <location>
        <begin position="35"/>
        <end position="46"/>
    </location>
</feature>
<gene>
    <name evidence="2" type="ORF">P7K49_017912</name>
</gene>
<dbReference type="Proteomes" id="UP001266305">
    <property type="component" value="Unassembled WGS sequence"/>
</dbReference>
<protein>
    <submittedName>
        <fullName evidence="2">Uncharacterized protein</fullName>
    </submittedName>
</protein>
<accession>A0ABQ9V488</accession>
<dbReference type="EMBL" id="JASSZA010000008">
    <property type="protein sequence ID" value="KAK2104056.1"/>
    <property type="molecule type" value="Genomic_DNA"/>
</dbReference>
<organism evidence="2 3">
    <name type="scientific">Saguinus oedipus</name>
    <name type="common">Cotton-top tamarin</name>
    <name type="synonym">Oedipomidas oedipus</name>
    <dbReference type="NCBI Taxonomy" id="9490"/>
    <lineage>
        <taxon>Eukaryota</taxon>
        <taxon>Metazoa</taxon>
        <taxon>Chordata</taxon>
        <taxon>Craniata</taxon>
        <taxon>Vertebrata</taxon>
        <taxon>Euteleostomi</taxon>
        <taxon>Mammalia</taxon>
        <taxon>Eutheria</taxon>
        <taxon>Euarchontoglires</taxon>
        <taxon>Primates</taxon>
        <taxon>Haplorrhini</taxon>
        <taxon>Platyrrhini</taxon>
        <taxon>Cebidae</taxon>
        <taxon>Callitrichinae</taxon>
        <taxon>Saguinus</taxon>
    </lineage>
</organism>
<comment type="caution">
    <text evidence="2">The sequence shown here is derived from an EMBL/GenBank/DDBJ whole genome shotgun (WGS) entry which is preliminary data.</text>
</comment>